<keyword evidence="2" id="KW-0548">Nucleotidyltransferase</keyword>
<dbReference type="InterPro" id="IPR012162">
    <property type="entry name" value="PNPase"/>
</dbReference>
<dbReference type="GO" id="GO:0005829">
    <property type="term" value="C:cytosol"/>
    <property type="evidence" value="ECO:0007669"/>
    <property type="project" value="TreeGrafter"/>
</dbReference>
<dbReference type="GO" id="GO:0000958">
    <property type="term" value="P:mitochondrial mRNA catabolic process"/>
    <property type="evidence" value="ECO:0007669"/>
    <property type="project" value="TreeGrafter"/>
</dbReference>
<reference evidence="7" key="1">
    <citation type="submission" date="2014-05" db="EMBL/GenBank/DDBJ databases">
        <title>The transcriptome of the halophilic microalga Tetraselmis sp. GSL018 isolated from the Great Salt Lake, Utah.</title>
        <authorList>
            <person name="Jinkerson R.E."/>
            <person name="D'Adamo S."/>
            <person name="Posewitz M.C."/>
        </authorList>
    </citation>
    <scope>NUCLEOTIDE SEQUENCE</scope>
    <source>
        <strain evidence="7">GSL018</strain>
    </source>
</reference>
<sequence>MVDMQVHLAGTADGISIVHAACQAAGVPLDRAIQAIRFAELQHREAVRQAEEIESAVLKGTSQTFQFGNLSIPTEHIGRVIGSGGSNVKHIQDRTGSKIIGLEDGTFHVFAPSEHAVREALRMVQDSLPPVVKEGERFLAKVVSIKDFGAFVLLPNKAEALLHISQLAHERVRDVSDILKVGDEVEVVVLGSDQRGNIRVSRKAALETAPCSGAASTS</sequence>
<protein>
    <submittedName>
        <fullName evidence="7">Polyribonucleotide nucleotidyltransferase</fullName>
    </submittedName>
</protein>
<dbReference type="Gene3D" id="2.40.50.140">
    <property type="entry name" value="Nucleic acid-binding proteins"/>
    <property type="match status" value="1"/>
</dbReference>
<feature type="coiled-coil region" evidence="5">
    <location>
        <begin position="29"/>
        <end position="56"/>
    </location>
</feature>
<evidence type="ECO:0000256" key="3">
    <source>
        <dbReference type="ARBA" id="ARBA00022884"/>
    </source>
</evidence>
<dbReference type="Pfam" id="PF00575">
    <property type="entry name" value="S1"/>
    <property type="match status" value="1"/>
</dbReference>
<dbReference type="PROSITE" id="PS50126">
    <property type="entry name" value="S1"/>
    <property type="match status" value="1"/>
</dbReference>
<dbReference type="InterPro" id="IPR004088">
    <property type="entry name" value="KH_dom_type_1"/>
</dbReference>
<dbReference type="InterPro" id="IPR036612">
    <property type="entry name" value="KH_dom_type_1_sf"/>
</dbReference>
<evidence type="ECO:0000256" key="4">
    <source>
        <dbReference type="PROSITE-ProRule" id="PRU00117"/>
    </source>
</evidence>
<proteinExistence type="predicted"/>
<dbReference type="GO" id="GO:0000175">
    <property type="term" value="F:3'-5'-RNA exonuclease activity"/>
    <property type="evidence" value="ECO:0007669"/>
    <property type="project" value="TreeGrafter"/>
</dbReference>
<feature type="domain" description="S1 motif" evidence="6">
    <location>
        <begin position="135"/>
        <end position="203"/>
    </location>
</feature>
<dbReference type="SUPFAM" id="SSF50249">
    <property type="entry name" value="Nucleic acid-binding proteins"/>
    <property type="match status" value="1"/>
</dbReference>
<dbReference type="CDD" id="cd02393">
    <property type="entry name" value="KH-I_PNPase"/>
    <property type="match status" value="1"/>
</dbReference>
<gene>
    <name evidence="7" type="ORF">TSPGSL018_6675</name>
</gene>
<dbReference type="GO" id="GO:0003723">
    <property type="term" value="F:RNA binding"/>
    <property type="evidence" value="ECO:0007669"/>
    <property type="project" value="UniProtKB-UniRule"/>
</dbReference>
<keyword evidence="1 7" id="KW-0808">Transferase</keyword>
<dbReference type="PROSITE" id="PS50084">
    <property type="entry name" value="KH_TYPE_1"/>
    <property type="match status" value="1"/>
</dbReference>
<dbReference type="SMART" id="SM00316">
    <property type="entry name" value="S1"/>
    <property type="match status" value="1"/>
</dbReference>
<dbReference type="GO" id="GO:0000965">
    <property type="term" value="P:mitochondrial RNA 3'-end processing"/>
    <property type="evidence" value="ECO:0007669"/>
    <property type="project" value="TreeGrafter"/>
</dbReference>
<evidence type="ECO:0000256" key="5">
    <source>
        <dbReference type="SAM" id="Coils"/>
    </source>
</evidence>
<dbReference type="Gene3D" id="3.30.1370.10">
    <property type="entry name" value="K Homology domain, type 1"/>
    <property type="match status" value="1"/>
</dbReference>
<dbReference type="InterPro" id="IPR003029">
    <property type="entry name" value="S1_domain"/>
</dbReference>
<evidence type="ECO:0000256" key="2">
    <source>
        <dbReference type="ARBA" id="ARBA00022695"/>
    </source>
</evidence>
<dbReference type="InterPro" id="IPR012340">
    <property type="entry name" value="NA-bd_OB-fold"/>
</dbReference>
<keyword evidence="5" id="KW-0175">Coiled coil</keyword>
<evidence type="ECO:0000313" key="7">
    <source>
        <dbReference type="EMBL" id="JAC81999.1"/>
    </source>
</evidence>
<dbReference type="FunFam" id="3.30.1370.10:FF:000001">
    <property type="entry name" value="Polyribonucleotide nucleotidyltransferase"/>
    <property type="match status" value="1"/>
</dbReference>
<accession>A0A061SG02</accession>
<dbReference type="EMBL" id="GBEZ01003116">
    <property type="protein sequence ID" value="JAC81999.1"/>
    <property type="molecule type" value="Transcribed_RNA"/>
</dbReference>
<dbReference type="GO" id="GO:0004654">
    <property type="term" value="F:polyribonucleotide nucleotidyltransferase activity"/>
    <property type="evidence" value="ECO:0007669"/>
    <property type="project" value="InterPro"/>
</dbReference>
<dbReference type="InterPro" id="IPR004087">
    <property type="entry name" value="KH_dom"/>
</dbReference>
<evidence type="ECO:0000256" key="1">
    <source>
        <dbReference type="ARBA" id="ARBA00022679"/>
    </source>
</evidence>
<dbReference type="GO" id="GO:0005739">
    <property type="term" value="C:mitochondrion"/>
    <property type="evidence" value="ECO:0007669"/>
    <property type="project" value="TreeGrafter"/>
</dbReference>
<evidence type="ECO:0000259" key="6">
    <source>
        <dbReference type="PROSITE" id="PS50126"/>
    </source>
</evidence>
<organism evidence="7">
    <name type="scientific">Tetraselmis sp. GSL018</name>
    <dbReference type="NCBI Taxonomy" id="582737"/>
    <lineage>
        <taxon>Eukaryota</taxon>
        <taxon>Viridiplantae</taxon>
        <taxon>Chlorophyta</taxon>
        <taxon>core chlorophytes</taxon>
        <taxon>Chlorodendrophyceae</taxon>
        <taxon>Chlorodendrales</taxon>
        <taxon>Chlorodendraceae</taxon>
        <taxon>Tetraselmis</taxon>
    </lineage>
</organism>
<keyword evidence="3 4" id="KW-0694">RNA-binding</keyword>
<dbReference type="PANTHER" id="PTHR11252:SF0">
    <property type="entry name" value="POLYRIBONUCLEOTIDE NUCLEOTIDYLTRANSFERASE 1, MITOCHONDRIAL"/>
    <property type="match status" value="1"/>
</dbReference>
<dbReference type="SMART" id="SM00322">
    <property type="entry name" value="KH"/>
    <property type="match status" value="1"/>
</dbReference>
<dbReference type="SUPFAM" id="SSF54791">
    <property type="entry name" value="Eukaryotic type KH-domain (KH-domain type I)"/>
    <property type="match status" value="1"/>
</dbReference>
<dbReference type="PANTHER" id="PTHR11252">
    <property type="entry name" value="POLYRIBONUCLEOTIDE NUCLEOTIDYLTRANSFERASE"/>
    <property type="match status" value="1"/>
</dbReference>
<name>A0A061SG02_9CHLO</name>
<dbReference type="AlphaFoldDB" id="A0A061SG02"/>
<dbReference type="Pfam" id="PF00013">
    <property type="entry name" value="KH_1"/>
    <property type="match status" value="1"/>
</dbReference>